<dbReference type="EC" id="1.11.1.24" evidence="3"/>
<comment type="catalytic activity">
    <reaction evidence="12">
        <text>a hydroperoxide + [thioredoxin]-dithiol = an alcohol + [thioredoxin]-disulfide + H2O</text>
        <dbReference type="Rhea" id="RHEA:62620"/>
        <dbReference type="Rhea" id="RHEA-COMP:10698"/>
        <dbReference type="Rhea" id="RHEA-COMP:10700"/>
        <dbReference type="ChEBI" id="CHEBI:15377"/>
        <dbReference type="ChEBI" id="CHEBI:29950"/>
        <dbReference type="ChEBI" id="CHEBI:30879"/>
        <dbReference type="ChEBI" id="CHEBI:35924"/>
        <dbReference type="ChEBI" id="CHEBI:50058"/>
        <dbReference type="EC" id="1.11.1.24"/>
    </reaction>
</comment>
<keyword evidence="6" id="KW-0560">Oxidoreductase</keyword>
<dbReference type="RefSeq" id="WP_083120443.1">
    <property type="nucleotide sequence ID" value="NZ_JACKUO010000017.1"/>
</dbReference>
<dbReference type="PANTHER" id="PTHR42801:SF8">
    <property type="entry name" value="PEROXIREDOXIN RV1608C-RELATED"/>
    <property type="match status" value="1"/>
</dbReference>
<evidence type="ECO:0000256" key="1">
    <source>
        <dbReference type="ARBA" id="ARBA00003330"/>
    </source>
</evidence>
<accession>A0A1X0IT30</accession>
<evidence type="ECO:0000256" key="6">
    <source>
        <dbReference type="ARBA" id="ARBA00023002"/>
    </source>
</evidence>
<dbReference type="EMBL" id="MVIH01000007">
    <property type="protein sequence ID" value="ORB51818.1"/>
    <property type="molecule type" value="Genomic_DNA"/>
</dbReference>
<dbReference type="InterPro" id="IPR013766">
    <property type="entry name" value="Thioredoxin_domain"/>
</dbReference>
<dbReference type="SUPFAM" id="SSF52833">
    <property type="entry name" value="Thioredoxin-like"/>
    <property type="match status" value="1"/>
</dbReference>
<keyword evidence="8" id="KW-0676">Redox-active center</keyword>
<organism evidence="15 16">
    <name type="scientific">Mycolicibacterium rhodesiae</name>
    <name type="common">Mycobacterium rhodesiae</name>
    <dbReference type="NCBI Taxonomy" id="36814"/>
    <lineage>
        <taxon>Bacteria</taxon>
        <taxon>Bacillati</taxon>
        <taxon>Actinomycetota</taxon>
        <taxon>Actinomycetes</taxon>
        <taxon>Mycobacteriales</taxon>
        <taxon>Mycobacteriaceae</taxon>
        <taxon>Mycolicibacterium</taxon>
    </lineage>
</organism>
<dbReference type="GO" id="GO:0008379">
    <property type="term" value="F:thioredoxin peroxidase activity"/>
    <property type="evidence" value="ECO:0007669"/>
    <property type="project" value="TreeGrafter"/>
</dbReference>
<keyword evidence="4" id="KW-0575">Peroxidase</keyword>
<dbReference type="GO" id="GO:0034599">
    <property type="term" value="P:cellular response to oxidative stress"/>
    <property type="evidence" value="ECO:0007669"/>
    <property type="project" value="TreeGrafter"/>
</dbReference>
<dbReference type="OrthoDB" id="9812811at2"/>
<feature type="active site" description="Cysteine sulfenic acid (-SOH) intermediate; for peroxidase activity" evidence="13">
    <location>
        <position position="44"/>
    </location>
</feature>
<sequence length="154" mass="16733">MKRGDRVADFELPDQTGTVRSLTDLLADGPIVLFFYPAAMTPGCTKEACHFRDLGSEFAALGASRVGISTDPVDKQARFADSQNFDYPLLSDADGAIATAFGVKRGLLGKLIPVKRTTFVIDTDRTVLEVISSEVNMDAHADKALEVLRQRQKA</sequence>
<evidence type="ECO:0000256" key="10">
    <source>
        <dbReference type="ARBA" id="ARBA00038489"/>
    </source>
</evidence>
<comment type="caution">
    <text evidence="15">The sequence shown here is derived from an EMBL/GenBank/DDBJ whole genome shotgun (WGS) entry which is preliminary data.</text>
</comment>
<dbReference type="Proteomes" id="UP000192534">
    <property type="component" value="Unassembled WGS sequence"/>
</dbReference>
<feature type="domain" description="Thioredoxin" evidence="14">
    <location>
        <begin position="1"/>
        <end position="153"/>
    </location>
</feature>
<dbReference type="PIRSF" id="PIRSF000239">
    <property type="entry name" value="AHPC"/>
    <property type="match status" value="1"/>
</dbReference>
<dbReference type="InterPro" id="IPR024706">
    <property type="entry name" value="Peroxiredoxin_AhpC-typ"/>
</dbReference>
<keyword evidence="5" id="KW-0049">Antioxidant</keyword>
<evidence type="ECO:0000256" key="12">
    <source>
        <dbReference type="ARBA" id="ARBA00049091"/>
    </source>
</evidence>
<evidence type="ECO:0000256" key="2">
    <source>
        <dbReference type="ARBA" id="ARBA00011245"/>
    </source>
</evidence>
<evidence type="ECO:0000256" key="9">
    <source>
        <dbReference type="ARBA" id="ARBA00032824"/>
    </source>
</evidence>
<dbReference type="InterPro" id="IPR050924">
    <property type="entry name" value="Peroxiredoxin_BCP/PrxQ"/>
</dbReference>
<dbReference type="Pfam" id="PF00578">
    <property type="entry name" value="AhpC-TSA"/>
    <property type="match status" value="1"/>
</dbReference>
<dbReference type="PANTHER" id="PTHR42801">
    <property type="entry name" value="THIOREDOXIN-DEPENDENT PEROXIDE REDUCTASE"/>
    <property type="match status" value="1"/>
</dbReference>
<evidence type="ECO:0000256" key="3">
    <source>
        <dbReference type="ARBA" id="ARBA00013017"/>
    </source>
</evidence>
<dbReference type="GO" id="GO:0045454">
    <property type="term" value="P:cell redox homeostasis"/>
    <property type="evidence" value="ECO:0007669"/>
    <property type="project" value="TreeGrafter"/>
</dbReference>
<dbReference type="InterPro" id="IPR036249">
    <property type="entry name" value="Thioredoxin-like_sf"/>
</dbReference>
<dbReference type="CDD" id="cd03017">
    <property type="entry name" value="PRX_BCP"/>
    <property type="match status" value="1"/>
</dbReference>
<evidence type="ECO:0000256" key="4">
    <source>
        <dbReference type="ARBA" id="ARBA00022559"/>
    </source>
</evidence>
<dbReference type="InterPro" id="IPR000866">
    <property type="entry name" value="AhpC/TSA"/>
</dbReference>
<evidence type="ECO:0000313" key="16">
    <source>
        <dbReference type="Proteomes" id="UP000192534"/>
    </source>
</evidence>
<dbReference type="AlphaFoldDB" id="A0A1X0IT30"/>
<gene>
    <name evidence="15" type="ORF">BST42_16810</name>
</gene>
<proteinExistence type="inferred from homology"/>
<comment type="subunit">
    <text evidence="2">Monomer.</text>
</comment>
<dbReference type="FunFam" id="3.40.30.10:FF:000267">
    <property type="entry name" value="Peroxidoxin bcpB"/>
    <property type="match status" value="1"/>
</dbReference>
<evidence type="ECO:0000313" key="15">
    <source>
        <dbReference type="EMBL" id="ORB51818.1"/>
    </source>
</evidence>
<name>A0A1X0IT30_MYCRH</name>
<dbReference type="Gene3D" id="3.40.30.10">
    <property type="entry name" value="Glutaredoxin"/>
    <property type="match status" value="1"/>
</dbReference>
<evidence type="ECO:0000256" key="11">
    <source>
        <dbReference type="ARBA" id="ARBA00041373"/>
    </source>
</evidence>
<evidence type="ECO:0000256" key="5">
    <source>
        <dbReference type="ARBA" id="ARBA00022862"/>
    </source>
</evidence>
<comment type="function">
    <text evidence="1">Thiol-specific peroxidase that catalyzes the reduction of hydrogen peroxide and organic hydroperoxides to water and alcohols, respectively. Plays a role in cell protection against oxidative stress by detoxifying peroxides and as sensor of hydrogen peroxide-mediated signaling events.</text>
</comment>
<dbReference type="GO" id="GO:0005737">
    <property type="term" value="C:cytoplasm"/>
    <property type="evidence" value="ECO:0007669"/>
    <property type="project" value="TreeGrafter"/>
</dbReference>
<comment type="similarity">
    <text evidence="10">Belongs to the peroxiredoxin family. BCP/PrxQ subfamily.</text>
</comment>
<reference evidence="15 16" key="1">
    <citation type="submission" date="2016-12" db="EMBL/GenBank/DDBJ databases">
        <title>The new phylogeny of genus Mycobacterium.</title>
        <authorList>
            <person name="Tortoli E."/>
            <person name="Trovato A."/>
            <person name="Cirillo D.M."/>
        </authorList>
    </citation>
    <scope>NUCLEOTIDE SEQUENCE [LARGE SCALE GENOMIC DNA]</scope>
    <source>
        <strain evidence="15 16">DSM 44223</strain>
    </source>
</reference>
<dbReference type="PROSITE" id="PS51352">
    <property type="entry name" value="THIOREDOXIN_2"/>
    <property type="match status" value="1"/>
</dbReference>
<evidence type="ECO:0000259" key="14">
    <source>
        <dbReference type="PROSITE" id="PS51352"/>
    </source>
</evidence>
<evidence type="ECO:0000256" key="13">
    <source>
        <dbReference type="PIRSR" id="PIRSR000239-1"/>
    </source>
</evidence>
<keyword evidence="16" id="KW-1185">Reference proteome</keyword>
<evidence type="ECO:0000256" key="7">
    <source>
        <dbReference type="ARBA" id="ARBA00023157"/>
    </source>
</evidence>
<protein>
    <recommendedName>
        <fullName evidence="3">thioredoxin-dependent peroxiredoxin</fullName>
        <ecNumber evidence="3">1.11.1.24</ecNumber>
    </recommendedName>
    <alternativeName>
        <fullName evidence="11">Bacterioferritin comigratory protein</fullName>
    </alternativeName>
    <alternativeName>
        <fullName evidence="9">Thioredoxin peroxidase</fullName>
    </alternativeName>
</protein>
<keyword evidence="7" id="KW-1015">Disulfide bond</keyword>
<evidence type="ECO:0000256" key="8">
    <source>
        <dbReference type="ARBA" id="ARBA00023284"/>
    </source>
</evidence>